<evidence type="ECO:0000313" key="4">
    <source>
        <dbReference type="EMBL" id="KAK9283552.1"/>
    </source>
</evidence>
<dbReference type="InterPro" id="IPR038336">
    <property type="entry name" value="NET_sf"/>
</dbReference>
<keyword evidence="1" id="KW-0805">Transcription regulation</keyword>
<dbReference type="PANTHER" id="PTHR45926">
    <property type="entry name" value="OSJNBA0053K19.4 PROTEIN"/>
    <property type="match status" value="1"/>
</dbReference>
<dbReference type="PROSITE" id="PS51525">
    <property type="entry name" value="NET"/>
    <property type="match status" value="1"/>
</dbReference>
<protein>
    <recommendedName>
        <fullName evidence="3">NET domain-containing protein</fullName>
    </recommendedName>
</protein>
<evidence type="ECO:0000256" key="2">
    <source>
        <dbReference type="ARBA" id="ARBA00023163"/>
    </source>
</evidence>
<feature type="domain" description="NET" evidence="3">
    <location>
        <begin position="53"/>
        <end position="134"/>
    </location>
</feature>
<evidence type="ECO:0000256" key="1">
    <source>
        <dbReference type="ARBA" id="ARBA00023015"/>
    </source>
</evidence>
<evidence type="ECO:0000313" key="5">
    <source>
        <dbReference type="Proteomes" id="UP001415857"/>
    </source>
</evidence>
<dbReference type="InterPro" id="IPR027353">
    <property type="entry name" value="NET_dom"/>
</dbReference>
<keyword evidence="2" id="KW-0804">Transcription</keyword>
<dbReference type="Proteomes" id="UP001415857">
    <property type="component" value="Unassembled WGS sequence"/>
</dbReference>
<dbReference type="AlphaFoldDB" id="A0AAP0WYC3"/>
<dbReference type="Pfam" id="PF17035">
    <property type="entry name" value="BET"/>
    <property type="match status" value="1"/>
</dbReference>
<dbReference type="Gene3D" id="1.20.1270.220">
    <property type="match status" value="1"/>
</dbReference>
<name>A0AAP0WYC3_LIQFO</name>
<gene>
    <name evidence="4" type="ORF">L1049_011799</name>
</gene>
<sequence>MKPPPSLNPSILNSSKLQITFSRKSSRKSLEEYCADAVYPSVRAVSTRYLYQISKNKNLEYKNENERKKKLWAAITRLSLEDLTKALQIIGLNNPSFQATAEVVDVDIVAQSESTLWRLKFFVKDALKAKGTSICLLN</sequence>
<organism evidence="4 5">
    <name type="scientific">Liquidambar formosana</name>
    <name type="common">Formosan gum</name>
    <dbReference type="NCBI Taxonomy" id="63359"/>
    <lineage>
        <taxon>Eukaryota</taxon>
        <taxon>Viridiplantae</taxon>
        <taxon>Streptophyta</taxon>
        <taxon>Embryophyta</taxon>
        <taxon>Tracheophyta</taxon>
        <taxon>Spermatophyta</taxon>
        <taxon>Magnoliopsida</taxon>
        <taxon>eudicotyledons</taxon>
        <taxon>Gunneridae</taxon>
        <taxon>Pentapetalae</taxon>
        <taxon>Saxifragales</taxon>
        <taxon>Altingiaceae</taxon>
        <taxon>Liquidambar</taxon>
    </lineage>
</organism>
<proteinExistence type="predicted"/>
<dbReference type="EMBL" id="JBBPBK010000006">
    <property type="protein sequence ID" value="KAK9283552.1"/>
    <property type="molecule type" value="Genomic_DNA"/>
</dbReference>
<reference evidence="4 5" key="1">
    <citation type="journal article" date="2024" name="Plant J.">
        <title>Genome sequences and population genomics reveal climatic adaptation and genomic divergence between two closely related sweetgum species.</title>
        <authorList>
            <person name="Xu W.Q."/>
            <person name="Ren C.Q."/>
            <person name="Zhang X.Y."/>
            <person name="Comes H.P."/>
            <person name="Liu X.H."/>
            <person name="Li Y.G."/>
            <person name="Kettle C.J."/>
            <person name="Jalonen R."/>
            <person name="Gaisberger H."/>
            <person name="Ma Y.Z."/>
            <person name="Qiu Y.X."/>
        </authorList>
    </citation>
    <scope>NUCLEOTIDE SEQUENCE [LARGE SCALE GENOMIC DNA]</scope>
    <source>
        <strain evidence="4">Hangzhou</strain>
    </source>
</reference>
<accession>A0AAP0WYC3</accession>
<keyword evidence="5" id="KW-1185">Reference proteome</keyword>
<evidence type="ECO:0000259" key="3">
    <source>
        <dbReference type="PROSITE" id="PS51525"/>
    </source>
</evidence>
<comment type="caution">
    <text evidence="4">The sequence shown here is derived from an EMBL/GenBank/DDBJ whole genome shotgun (WGS) entry which is preliminary data.</text>
</comment>